<organism evidence="2 3">
    <name type="scientific">Varanus komodoensis</name>
    <name type="common">Komodo dragon</name>
    <dbReference type="NCBI Taxonomy" id="61221"/>
    <lineage>
        <taxon>Eukaryota</taxon>
        <taxon>Metazoa</taxon>
        <taxon>Chordata</taxon>
        <taxon>Craniata</taxon>
        <taxon>Vertebrata</taxon>
        <taxon>Euteleostomi</taxon>
        <taxon>Lepidosauria</taxon>
        <taxon>Squamata</taxon>
        <taxon>Bifurcata</taxon>
        <taxon>Unidentata</taxon>
        <taxon>Episquamata</taxon>
        <taxon>Toxicofera</taxon>
        <taxon>Anguimorpha</taxon>
        <taxon>Paleoanguimorpha</taxon>
        <taxon>Varanoidea</taxon>
        <taxon>Varanidae</taxon>
        <taxon>Varanus</taxon>
    </lineage>
</organism>
<dbReference type="Gene3D" id="3.30.470.20">
    <property type="entry name" value="ATP-grasp fold, B domain"/>
    <property type="match status" value="1"/>
</dbReference>
<reference evidence="2" key="2">
    <citation type="submission" date="2025-09" db="UniProtKB">
        <authorList>
            <consortium name="Ensembl"/>
        </authorList>
    </citation>
    <scope>IDENTIFICATION</scope>
</reference>
<dbReference type="GO" id="GO:0070740">
    <property type="term" value="F:tubulin-glutamic acid ligase activity"/>
    <property type="evidence" value="ECO:0007669"/>
    <property type="project" value="TreeGrafter"/>
</dbReference>
<feature type="region of interest" description="Disordered" evidence="1">
    <location>
        <begin position="164"/>
        <end position="184"/>
    </location>
</feature>
<dbReference type="AlphaFoldDB" id="A0A8D2Q981"/>
<accession>A0A8D2Q981</accession>
<name>A0A8D2Q981_VARKO</name>
<protein>
    <submittedName>
        <fullName evidence="2">Uncharacterized protein</fullName>
    </submittedName>
</protein>
<evidence type="ECO:0000313" key="3">
    <source>
        <dbReference type="Proteomes" id="UP000694545"/>
    </source>
</evidence>
<keyword evidence="3" id="KW-1185">Reference proteome</keyword>
<sequence>MRNLKPILLEVNANPSMKIEYEKEVSPGVTQCVPSPVDEEVKVAVIRDTLRLVDPYKKDENEDLLEEGFVEKLELGGSETPESSIPTFSLKQVFPKYAKQFDYLRLVDRIATLFIRFLGVKGTTKLGPTSFRTFIRNCKINNSGFSMAAVDILYIDITRRGSGLEQRDAGEPGPARSAGGAGRGRGGGVCSAPLCVGAAGPGIGHARGPLDHGTRQVLVAAGMTCCPALTRVRVLTPLQD</sequence>
<dbReference type="Ensembl" id="ENSVKKT00000028782.1">
    <property type="protein sequence ID" value="ENSVKKP00000028107.1"/>
    <property type="gene ID" value="ENSVKKG00000018216.1"/>
</dbReference>
<dbReference type="GO" id="GO:0000226">
    <property type="term" value="P:microtubule cytoskeleton organization"/>
    <property type="evidence" value="ECO:0007669"/>
    <property type="project" value="TreeGrafter"/>
</dbReference>
<dbReference type="GO" id="GO:0036064">
    <property type="term" value="C:ciliary basal body"/>
    <property type="evidence" value="ECO:0007669"/>
    <property type="project" value="TreeGrafter"/>
</dbReference>
<dbReference type="Proteomes" id="UP000694545">
    <property type="component" value="Unplaced"/>
</dbReference>
<reference evidence="2" key="1">
    <citation type="submission" date="2025-08" db="UniProtKB">
        <authorList>
            <consortium name="Ensembl"/>
        </authorList>
    </citation>
    <scope>IDENTIFICATION</scope>
</reference>
<dbReference type="PANTHER" id="PTHR12241">
    <property type="entry name" value="TUBULIN POLYGLUTAMYLASE"/>
    <property type="match status" value="1"/>
</dbReference>
<dbReference type="GO" id="GO:0015631">
    <property type="term" value="F:tubulin binding"/>
    <property type="evidence" value="ECO:0007669"/>
    <property type="project" value="TreeGrafter"/>
</dbReference>
<evidence type="ECO:0000313" key="2">
    <source>
        <dbReference type="Ensembl" id="ENSVKKP00000028107.1"/>
    </source>
</evidence>
<dbReference type="PANTHER" id="PTHR12241:SF154">
    <property type="entry name" value="TUBULIN POLYGLUTAMYLASE TTLL11"/>
    <property type="match status" value="1"/>
</dbReference>
<proteinExistence type="predicted"/>
<evidence type="ECO:0000256" key="1">
    <source>
        <dbReference type="SAM" id="MobiDB-lite"/>
    </source>
</evidence>